<keyword evidence="3" id="KW-0378">Hydrolase</keyword>
<dbReference type="PANTHER" id="PTHR33516:SF2">
    <property type="entry name" value="LEXA REPRESSOR-RELATED"/>
    <property type="match status" value="1"/>
</dbReference>
<dbReference type="SUPFAM" id="SSF51306">
    <property type="entry name" value="LexA/Signal peptidase"/>
    <property type="match status" value="1"/>
</dbReference>
<protein>
    <recommendedName>
        <fullName evidence="7">Peptidase S24/S26A/S26B/S26C domain-containing protein</fullName>
    </recommendedName>
</protein>
<dbReference type="Gene3D" id="2.10.109.10">
    <property type="entry name" value="Umud Fragment, subunit A"/>
    <property type="match status" value="1"/>
</dbReference>
<dbReference type="InterPro" id="IPR006197">
    <property type="entry name" value="Peptidase_S24_LexA"/>
</dbReference>
<dbReference type="PANTHER" id="PTHR33516">
    <property type="entry name" value="LEXA REPRESSOR"/>
    <property type="match status" value="1"/>
</dbReference>
<dbReference type="GO" id="GO:0009432">
    <property type="term" value="P:SOS response"/>
    <property type="evidence" value="ECO:0007669"/>
    <property type="project" value="UniProtKB-KW"/>
</dbReference>
<reference evidence="8" key="1">
    <citation type="submission" date="2018-05" db="EMBL/GenBank/DDBJ databases">
        <authorList>
            <person name="Lanie J.A."/>
            <person name="Ng W.-L."/>
            <person name="Kazmierczak K.M."/>
            <person name="Andrzejewski T.M."/>
            <person name="Davidsen T.M."/>
            <person name="Wayne K.J."/>
            <person name="Tettelin H."/>
            <person name="Glass J.I."/>
            <person name="Rusch D."/>
            <person name="Podicherti R."/>
            <person name="Tsui H.-C.T."/>
            <person name="Winkler M.E."/>
        </authorList>
    </citation>
    <scope>NUCLEOTIDE SEQUENCE</scope>
</reference>
<dbReference type="InterPro" id="IPR050077">
    <property type="entry name" value="LexA_repressor"/>
</dbReference>
<dbReference type="GO" id="GO:0006355">
    <property type="term" value="P:regulation of DNA-templated transcription"/>
    <property type="evidence" value="ECO:0007669"/>
    <property type="project" value="InterPro"/>
</dbReference>
<evidence type="ECO:0000256" key="1">
    <source>
        <dbReference type="ARBA" id="ARBA00007484"/>
    </source>
</evidence>
<dbReference type="CDD" id="cd06529">
    <property type="entry name" value="S24_LexA-like"/>
    <property type="match status" value="1"/>
</dbReference>
<dbReference type="InterPro" id="IPR015927">
    <property type="entry name" value="Peptidase_S24_S26A/B/C"/>
</dbReference>
<feature type="non-terminal residue" evidence="8">
    <location>
        <position position="1"/>
    </location>
</feature>
<organism evidence="8">
    <name type="scientific">marine metagenome</name>
    <dbReference type="NCBI Taxonomy" id="408172"/>
    <lineage>
        <taxon>unclassified sequences</taxon>
        <taxon>metagenomes</taxon>
        <taxon>ecological metagenomes</taxon>
    </lineage>
</organism>
<evidence type="ECO:0000313" key="8">
    <source>
        <dbReference type="EMBL" id="SVE38566.1"/>
    </source>
</evidence>
<evidence type="ECO:0000256" key="3">
    <source>
        <dbReference type="ARBA" id="ARBA00022801"/>
    </source>
</evidence>
<proteinExistence type="inferred from homology"/>
<gene>
    <name evidence="8" type="ORF">METZ01_LOCUS491420</name>
</gene>
<keyword evidence="4" id="KW-0068">Autocatalytic cleavage</keyword>
<evidence type="ECO:0000259" key="7">
    <source>
        <dbReference type="Pfam" id="PF00717"/>
    </source>
</evidence>
<accession>A0A383D1Z2</accession>
<keyword evidence="5" id="KW-0234">DNA repair</keyword>
<evidence type="ECO:0000256" key="6">
    <source>
        <dbReference type="ARBA" id="ARBA00023236"/>
    </source>
</evidence>
<dbReference type="InterPro" id="IPR036286">
    <property type="entry name" value="LexA/Signal_pep-like_sf"/>
</dbReference>
<dbReference type="GO" id="GO:0006281">
    <property type="term" value="P:DNA repair"/>
    <property type="evidence" value="ECO:0007669"/>
    <property type="project" value="UniProtKB-KW"/>
</dbReference>
<keyword evidence="2" id="KW-0227">DNA damage</keyword>
<evidence type="ECO:0000256" key="5">
    <source>
        <dbReference type="ARBA" id="ARBA00023204"/>
    </source>
</evidence>
<keyword evidence="6" id="KW-0742">SOS response</keyword>
<evidence type="ECO:0000256" key="4">
    <source>
        <dbReference type="ARBA" id="ARBA00022813"/>
    </source>
</evidence>
<dbReference type="AlphaFoldDB" id="A0A383D1Z2"/>
<comment type="similarity">
    <text evidence="1">Belongs to the peptidase S24 family.</text>
</comment>
<dbReference type="InterPro" id="IPR039418">
    <property type="entry name" value="LexA-like"/>
</dbReference>
<sequence>PIEGSGPWNNEDFDNVDLPPFLTQGKENIFGLRVKGESMIDALVGDGDLVLLEPVTNPENGDMVAAWLPEKEEATLKRFFLEGDTVRLVPENSQMSPITLSAASVAVRGRVVGVVRTM</sequence>
<dbReference type="GO" id="GO:0003677">
    <property type="term" value="F:DNA binding"/>
    <property type="evidence" value="ECO:0007669"/>
    <property type="project" value="InterPro"/>
</dbReference>
<dbReference type="GO" id="GO:0016787">
    <property type="term" value="F:hydrolase activity"/>
    <property type="evidence" value="ECO:0007669"/>
    <property type="project" value="UniProtKB-KW"/>
</dbReference>
<dbReference type="PRINTS" id="PR00726">
    <property type="entry name" value="LEXASERPTASE"/>
</dbReference>
<name>A0A383D1Z2_9ZZZZ</name>
<dbReference type="EMBL" id="UINC01213677">
    <property type="protein sequence ID" value="SVE38566.1"/>
    <property type="molecule type" value="Genomic_DNA"/>
</dbReference>
<evidence type="ECO:0000256" key="2">
    <source>
        <dbReference type="ARBA" id="ARBA00022763"/>
    </source>
</evidence>
<dbReference type="Pfam" id="PF00717">
    <property type="entry name" value="Peptidase_S24"/>
    <property type="match status" value="1"/>
</dbReference>
<feature type="domain" description="Peptidase S24/S26A/S26B/S26C" evidence="7">
    <location>
        <begin position="14"/>
        <end position="112"/>
    </location>
</feature>